<proteinExistence type="predicted"/>
<dbReference type="Proteomes" id="UP001519460">
    <property type="component" value="Unassembled WGS sequence"/>
</dbReference>
<dbReference type="EMBL" id="JACVVK020000182">
    <property type="protein sequence ID" value="KAK7486177.1"/>
    <property type="molecule type" value="Genomic_DNA"/>
</dbReference>
<organism evidence="1 2">
    <name type="scientific">Batillaria attramentaria</name>
    <dbReference type="NCBI Taxonomy" id="370345"/>
    <lineage>
        <taxon>Eukaryota</taxon>
        <taxon>Metazoa</taxon>
        <taxon>Spiralia</taxon>
        <taxon>Lophotrochozoa</taxon>
        <taxon>Mollusca</taxon>
        <taxon>Gastropoda</taxon>
        <taxon>Caenogastropoda</taxon>
        <taxon>Sorbeoconcha</taxon>
        <taxon>Cerithioidea</taxon>
        <taxon>Batillariidae</taxon>
        <taxon>Batillaria</taxon>
    </lineage>
</organism>
<name>A0ABD0KGE4_9CAEN</name>
<sequence length="90" mass="9808">MSSSTHTILTPVDLLPRRMKTLSRRSFVILMSVGKRALFDRFCVIRVTSSGNHAPYCGPFEAGAAISSHGRVSDTSIAGWRGESCDSLHL</sequence>
<protein>
    <submittedName>
        <fullName evidence="1">Uncharacterized protein</fullName>
    </submittedName>
</protein>
<accession>A0ABD0KGE4</accession>
<evidence type="ECO:0000313" key="1">
    <source>
        <dbReference type="EMBL" id="KAK7486177.1"/>
    </source>
</evidence>
<evidence type="ECO:0000313" key="2">
    <source>
        <dbReference type="Proteomes" id="UP001519460"/>
    </source>
</evidence>
<keyword evidence="2" id="KW-1185">Reference proteome</keyword>
<gene>
    <name evidence="1" type="ORF">BaRGS_00022500</name>
</gene>
<dbReference type="AlphaFoldDB" id="A0ABD0KGE4"/>
<comment type="caution">
    <text evidence="1">The sequence shown here is derived from an EMBL/GenBank/DDBJ whole genome shotgun (WGS) entry which is preliminary data.</text>
</comment>
<reference evidence="1 2" key="1">
    <citation type="journal article" date="2023" name="Sci. Data">
        <title>Genome assembly of the Korean intertidal mud-creeper Batillaria attramentaria.</title>
        <authorList>
            <person name="Patra A.K."/>
            <person name="Ho P.T."/>
            <person name="Jun S."/>
            <person name="Lee S.J."/>
            <person name="Kim Y."/>
            <person name="Won Y.J."/>
        </authorList>
    </citation>
    <scope>NUCLEOTIDE SEQUENCE [LARGE SCALE GENOMIC DNA]</scope>
    <source>
        <strain evidence="1">Wonlab-2016</strain>
    </source>
</reference>